<evidence type="ECO:0000313" key="1">
    <source>
        <dbReference type="EMBL" id="PUA35754.1"/>
    </source>
</evidence>
<comment type="caution">
    <text evidence="1">The sequence shown here is derived from an EMBL/GenBank/DDBJ whole genome shotgun (WGS) entry which is preliminary data.</text>
</comment>
<gene>
    <name evidence="1" type="ORF">C8Z91_29250</name>
</gene>
<reference evidence="1 2" key="1">
    <citation type="submission" date="2018-03" db="EMBL/GenBank/DDBJ databases">
        <title>Genome sequence of Paenibacillus elgii strain AC13 an antimicrobial compound producing bacteria.</title>
        <authorList>
            <person name="Kurokawa A.S."/>
            <person name="Araujo J.F."/>
            <person name="Costa R.A."/>
            <person name="Ortega D.B."/>
            <person name="Pires A.S."/>
            <person name="Pappas G.J.Jr."/>
            <person name="Franco O.L."/>
            <person name="Barreto C."/>
            <person name="Magalhaes B.S."/>
            <person name="Kruger R.H."/>
        </authorList>
    </citation>
    <scope>NUCLEOTIDE SEQUENCE [LARGE SCALE GENOMIC DNA]</scope>
    <source>
        <strain evidence="1 2">AC13</strain>
    </source>
</reference>
<dbReference type="AlphaFoldDB" id="A0A2T6FV18"/>
<sequence>MKRLIIHYEISAIIFLMILISGCSAFTSKPLPQSSFNIVGKEQSYEAKVFSYAWGLKVEYGKSSAVGTQYDTVTVPAKSKLKISFNPPPKNYGNVHEIFGEDITESKTIENYSTGITVPEKPGTYTYNYNAVWDEGSVAYIFRIKVEE</sequence>
<dbReference type="EMBL" id="PYHP01000078">
    <property type="protein sequence ID" value="PUA35754.1"/>
    <property type="molecule type" value="Genomic_DNA"/>
</dbReference>
<dbReference type="Proteomes" id="UP000244184">
    <property type="component" value="Unassembled WGS sequence"/>
</dbReference>
<evidence type="ECO:0008006" key="3">
    <source>
        <dbReference type="Google" id="ProtNLM"/>
    </source>
</evidence>
<accession>A0A2T6FV18</accession>
<dbReference type="PROSITE" id="PS51257">
    <property type="entry name" value="PROKAR_LIPOPROTEIN"/>
    <property type="match status" value="1"/>
</dbReference>
<protein>
    <recommendedName>
        <fullName evidence="3">Lipoprotein</fullName>
    </recommendedName>
</protein>
<dbReference type="RefSeq" id="WP_108534370.1">
    <property type="nucleotide sequence ID" value="NZ_PYHP01000078.1"/>
</dbReference>
<name>A0A2T6FV18_9BACL</name>
<proteinExistence type="predicted"/>
<organism evidence="1 2">
    <name type="scientific">Paenibacillus elgii</name>
    <dbReference type="NCBI Taxonomy" id="189691"/>
    <lineage>
        <taxon>Bacteria</taxon>
        <taxon>Bacillati</taxon>
        <taxon>Bacillota</taxon>
        <taxon>Bacilli</taxon>
        <taxon>Bacillales</taxon>
        <taxon>Paenibacillaceae</taxon>
        <taxon>Paenibacillus</taxon>
    </lineage>
</organism>
<evidence type="ECO:0000313" key="2">
    <source>
        <dbReference type="Proteomes" id="UP000244184"/>
    </source>
</evidence>